<sequence>MDVIKTIDAMSNDMYLRLKCAAETGKWPEGTVVDEAQRATALQLSMAYQARHLKNDELLTIGPDGHVVEKNKRQLKSEFSSYKAEEELKSCTKPTQADIAYFSNNEL</sequence>
<dbReference type="Proteomes" id="UP000029843">
    <property type="component" value="Unassembled WGS sequence"/>
</dbReference>
<reference evidence="1 2" key="1">
    <citation type="submission" date="2014-08" db="EMBL/GenBank/DDBJ databases">
        <title>Genomic and Phenotypic Diversity of Colwellia psychrerythraea strains from Disparate Marine Basins.</title>
        <authorList>
            <person name="Techtmann S.M."/>
            <person name="Stelling S.C."/>
            <person name="Utturkar S.M."/>
            <person name="Alshibli N."/>
            <person name="Harris A."/>
            <person name="Brown S.D."/>
            <person name="Hazen T.C."/>
        </authorList>
    </citation>
    <scope>NUCLEOTIDE SEQUENCE [LARGE SCALE GENOMIC DNA]</scope>
    <source>
        <strain evidence="1 2">ND2E</strain>
    </source>
</reference>
<name>A0A099KT51_COLPS</name>
<dbReference type="RefSeq" id="WP_033092977.1">
    <property type="nucleotide sequence ID" value="NZ_JQED01000008.1"/>
</dbReference>
<proteinExistence type="predicted"/>
<protein>
    <recommendedName>
        <fullName evidence="3">DUF1315 domain-containing protein</fullName>
    </recommendedName>
</protein>
<accession>A0A099KT51</accession>
<dbReference type="Pfam" id="PF07023">
    <property type="entry name" value="DUF1315"/>
    <property type="match status" value="1"/>
</dbReference>
<dbReference type="AlphaFoldDB" id="A0A099KT51"/>
<dbReference type="InterPro" id="IPR009749">
    <property type="entry name" value="DUF1315"/>
</dbReference>
<dbReference type="PATRIC" id="fig|28229.4.peg.1212"/>
<comment type="caution">
    <text evidence="1">The sequence shown here is derived from an EMBL/GenBank/DDBJ whole genome shotgun (WGS) entry which is preliminary data.</text>
</comment>
<dbReference type="EMBL" id="JQED01000008">
    <property type="protein sequence ID" value="KGJ93691.1"/>
    <property type="molecule type" value="Genomic_DNA"/>
</dbReference>
<evidence type="ECO:0000313" key="1">
    <source>
        <dbReference type="EMBL" id="KGJ93691.1"/>
    </source>
</evidence>
<organism evidence="1 2">
    <name type="scientific">Colwellia psychrerythraea</name>
    <name type="common">Vibrio psychroerythus</name>
    <dbReference type="NCBI Taxonomy" id="28229"/>
    <lineage>
        <taxon>Bacteria</taxon>
        <taxon>Pseudomonadati</taxon>
        <taxon>Pseudomonadota</taxon>
        <taxon>Gammaproteobacteria</taxon>
        <taxon>Alteromonadales</taxon>
        <taxon>Colwelliaceae</taxon>
        <taxon>Colwellia</taxon>
    </lineage>
</organism>
<evidence type="ECO:0008006" key="3">
    <source>
        <dbReference type="Google" id="ProtNLM"/>
    </source>
</evidence>
<evidence type="ECO:0000313" key="2">
    <source>
        <dbReference type="Proteomes" id="UP000029843"/>
    </source>
</evidence>
<dbReference type="OrthoDB" id="5616307at2"/>
<gene>
    <name evidence="1" type="ORF">ND2E_2184</name>
</gene>